<evidence type="ECO:0000313" key="2">
    <source>
        <dbReference type="Proteomes" id="UP000067444"/>
    </source>
</evidence>
<name>A0A0K0Y3G1_9RHOB</name>
<dbReference type="InterPro" id="IPR027417">
    <property type="entry name" value="P-loop_NTPase"/>
</dbReference>
<dbReference type="EMBL" id="CP012160">
    <property type="protein sequence ID" value="AKS45474.1"/>
    <property type="molecule type" value="Genomic_DNA"/>
</dbReference>
<accession>A0A0K0Y3G1</accession>
<dbReference type="KEGG" id="otm:OSB_09150"/>
<dbReference type="PATRIC" id="fig|1458307.3.peg.928"/>
<keyword evidence="2" id="KW-1185">Reference proteome</keyword>
<dbReference type="STRING" id="1458307.OSB_09150"/>
<dbReference type="Proteomes" id="UP000067444">
    <property type="component" value="Chromosome"/>
</dbReference>
<dbReference type="InterPro" id="IPR011990">
    <property type="entry name" value="TPR-like_helical_dom_sf"/>
</dbReference>
<dbReference type="SUPFAM" id="SSF48452">
    <property type="entry name" value="TPR-like"/>
    <property type="match status" value="1"/>
</dbReference>
<dbReference type="Gene3D" id="3.40.50.300">
    <property type="entry name" value="P-loop containing nucleotide triphosphate hydrolases"/>
    <property type="match status" value="1"/>
</dbReference>
<gene>
    <name evidence="1" type="ORF">OSB_09150</name>
</gene>
<dbReference type="GO" id="GO:0008476">
    <property type="term" value="F:protein-tyrosine sulfotransferase activity"/>
    <property type="evidence" value="ECO:0007669"/>
    <property type="project" value="InterPro"/>
</dbReference>
<organism evidence="1 2">
    <name type="scientific">Octadecabacter temperatus</name>
    <dbReference type="NCBI Taxonomy" id="1458307"/>
    <lineage>
        <taxon>Bacteria</taxon>
        <taxon>Pseudomonadati</taxon>
        <taxon>Pseudomonadota</taxon>
        <taxon>Alphaproteobacteria</taxon>
        <taxon>Rhodobacterales</taxon>
        <taxon>Roseobacteraceae</taxon>
        <taxon>Octadecabacter</taxon>
    </lineage>
</organism>
<dbReference type="PANTHER" id="PTHR12788:SF10">
    <property type="entry name" value="PROTEIN-TYROSINE SULFOTRANSFERASE"/>
    <property type="match status" value="1"/>
</dbReference>
<proteinExistence type="predicted"/>
<keyword evidence="1" id="KW-0808">Transferase</keyword>
<evidence type="ECO:0000313" key="1">
    <source>
        <dbReference type="EMBL" id="AKS45474.1"/>
    </source>
</evidence>
<sequence>MSPASSITKEITALLKSGRATEAVRRIELMIQKAPREVGLWLLLAQVHGRGTRRYDLTLKAAQQAIKLAPKNHRGWLEAAQSLDRLERSREAKVHIEKARKLAPLDLEVRFSLAAILANLNEIEKARDILEKLLKRQPDFLQGQIQLGFLMVRAGDLEAAKNLAQTLWSQHPDNPSIYDLMGATGTWDADNPALKHLEESLIPEAREMNSPRLPTLMATLAKAKNDLKDYDGAITLWTNAKQVEGRAHNAERYGKFIDTLINGVSRATYLGNPGSSDETPVLIVGMPRSGSTLLSQILSAHPAIASVGESPALHQSVSSFGLREHDAQAQLRWLSSLKPEDRDAFASRYLARTKDENPKAKRVVDKRLHNFENLALFSAAFPRARILHSLRDPMDTCVSCYMQKLKIAHSYTGDLKQLGDYYGQYRRLMDHWEKVLPNPFMNVQYEEVVADTEERARQIIDFIGLKWDPACLAFQDNDTQVRTLSNWQVRQPIYTTSVERWRRYDEHLGPLKSALVPFYPNGLN</sequence>
<dbReference type="PANTHER" id="PTHR12788">
    <property type="entry name" value="PROTEIN-TYROSINE SULFOTRANSFERASE 2"/>
    <property type="match status" value="1"/>
</dbReference>
<dbReference type="Gene3D" id="1.25.40.10">
    <property type="entry name" value="Tetratricopeptide repeat domain"/>
    <property type="match status" value="1"/>
</dbReference>
<dbReference type="Pfam" id="PF14559">
    <property type="entry name" value="TPR_19"/>
    <property type="match status" value="1"/>
</dbReference>
<dbReference type="SMART" id="SM00028">
    <property type="entry name" value="TPR"/>
    <property type="match status" value="4"/>
</dbReference>
<dbReference type="Pfam" id="PF13469">
    <property type="entry name" value="Sulfotransfer_3"/>
    <property type="match status" value="1"/>
</dbReference>
<dbReference type="InterPro" id="IPR019734">
    <property type="entry name" value="TPR_rpt"/>
</dbReference>
<reference evidence="1 2" key="1">
    <citation type="journal article" date="2015" name="Genome Announc.">
        <title>Closed Genome Sequence of Octadecabacter temperatus SB1, the First Mesophilic Species of the Genus Octadecabacter.</title>
        <authorList>
            <person name="Voget S."/>
            <person name="Billerbeck S."/>
            <person name="Simon M."/>
            <person name="Daniel R."/>
        </authorList>
    </citation>
    <scope>NUCLEOTIDE SEQUENCE [LARGE SCALE GENOMIC DNA]</scope>
    <source>
        <strain evidence="1 2">SB1</strain>
    </source>
</reference>
<dbReference type="SUPFAM" id="SSF52540">
    <property type="entry name" value="P-loop containing nucleoside triphosphate hydrolases"/>
    <property type="match status" value="1"/>
</dbReference>
<dbReference type="InterPro" id="IPR026634">
    <property type="entry name" value="TPST-like"/>
</dbReference>
<protein>
    <submittedName>
        <fullName evidence="1">Sulfotransferase domain protein</fullName>
    </submittedName>
</protein>
<dbReference type="AlphaFoldDB" id="A0A0K0Y3G1"/>